<dbReference type="Gene3D" id="3.40.50.10490">
    <property type="entry name" value="Glucose-6-phosphate isomerase like protein, domain 1"/>
    <property type="match status" value="2"/>
</dbReference>
<name>A0A418KG19_9ACTN</name>
<protein>
    <submittedName>
        <fullName evidence="3">SIS domain-containing protein</fullName>
    </submittedName>
</protein>
<dbReference type="Proteomes" id="UP000284057">
    <property type="component" value="Unassembled WGS sequence"/>
</dbReference>
<dbReference type="SUPFAM" id="SSF53697">
    <property type="entry name" value="SIS domain"/>
    <property type="match status" value="1"/>
</dbReference>
<dbReference type="Pfam" id="PF01380">
    <property type="entry name" value="SIS"/>
    <property type="match status" value="1"/>
</dbReference>
<keyword evidence="1" id="KW-0677">Repeat</keyword>
<dbReference type="InterPro" id="IPR046348">
    <property type="entry name" value="SIS_dom_sf"/>
</dbReference>
<dbReference type="PANTHER" id="PTHR10937">
    <property type="entry name" value="GLUCOSAMINE--FRUCTOSE-6-PHOSPHATE AMINOTRANSFERASE, ISOMERIZING"/>
    <property type="match status" value="1"/>
</dbReference>
<dbReference type="InterPro" id="IPR001347">
    <property type="entry name" value="SIS_dom"/>
</dbReference>
<proteinExistence type="predicted"/>
<dbReference type="GO" id="GO:1901135">
    <property type="term" value="P:carbohydrate derivative metabolic process"/>
    <property type="evidence" value="ECO:0007669"/>
    <property type="project" value="InterPro"/>
</dbReference>
<feature type="domain" description="SIS" evidence="2">
    <location>
        <begin position="34"/>
        <end position="172"/>
    </location>
</feature>
<dbReference type="CDD" id="cd05008">
    <property type="entry name" value="SIS_GlmS_GlmD_1"/>
    <property type="match status" value="1"/>
</dbReference>
<reference evidence="3 4" key="1">
    <citation type="submission" date="2018-09" db="EMBL/GenBank/DDBJ databases">
        <title>Isolation, diversity and antifungal activity of actinobacteria from wheat.</title>
        <authorList>
            <person name="Han C."/>
        </authorList>
    </citation>
    <scope>NUCLEOTIDE SEQUENCE [LARGE SCALE GENOMIC DNA]</scope>
    <source>
        <strain evidence="3 4">NEAU-YY265</strain>
    </source>
</reference>
<accession>A0A418KG19</accession>
<organism evidence="3 4">
    <name type="scientific">Jiangella rhizosphaerae</name>
    <dbReference type="NCBI Taxonomy" id="2293569"/>
    <lineage>
        <taxon>Bacteria</taxon>
        <taxon>Bacillati</taxon>
        <taxon>Actinomycetota</taxon>
        <taxon>Actinomycetes</taxon>
        <taxon>Jiangellales</taxon>
        <taxon>Jiangellaceae</taxon>
        <taxon>Jiangella</taxon>
    </lineage>
</organism>
<dbReference type="InterPro" id="IPR035466">
    <property type="entry name" value="GlmS/AgaS_SIS"/>
</dbReference>
<keyword evidence="4" id="KW-1185">Reference proteome</keyword>
<dbReference type="EMBL" id="QUAL01000441">
    <property type="protein sequence ID" value="RIQ10826.1"/>
    <property type="molecule type" value="Genomic_DNA"/>
</dbReference>
<dbReference type="AlphaFoldDB" id="A0A418KG19"/>
<dbReference type="RefSeq" id="WP_119663509.1">
    <property type="nucleotide sequence ID" value="NZ_QUAL01000441.1"/>
</dbReference>
<dbReference type="GO" id="GO:0097367">
    <property type="term" value="F:carbohydrate derivative binding"/>
    <property type="evidence" value="ECO:0007669"/>
    <property type="project" value="InterPro"/>
</dbReference>
<dbReference type="CDD" id="cd05009">
    <property type="entry name" value="SIS_GlmS_GlmD_2"/>
    <property type="match status" value="1"/>
</dbReference>
<evidence type="ECO:0000259" key="2">
    <source>
        <dbReference type="PROSITE" id="PS51464"/>
    </source>
</evidence>
<gene>
    <name evidence="3" type="ORF">DY240_31040</name>
</gene>
<sequence>MTIPSLDPAPGALARREIGTQPECWRAGAGLGSSVAALVPPDRRIAVVGCGTSWFVASAYARLREGRGAGETDVFPASQLPETRSYDLVVAISRSGTTTEVLRVLSAAGAPTLLVTAVAGSPAARRADAVVDLGFADERSVVQTRFATTALATLRASLGESVATAARDAERALALDVDDLLGDEQYTFLGDDWTVGLADEAALKLREAALTWSESYPAMEYRHGPISIAQQGRTVWMFGDPPPGLAAEVTATGARFVHHAGLDPMASLVVAQRVAVARGLSRGLDPDRPRHLTRSVVLDEH</sequence>
<evidence type="ECO:0000313" key="3">
    <source>
        <dbReference type="EMBL" id="RIQ10826.1"/>
    </source>
</evidence>
<evidence type="ECO:0000313" key="4">
    <source>
        <dbReference type="Proteomes" id="UP000284057"/>
    </source>
</evidence>
<comment type="caution">
    <text evidence="3">The sequence shown here is derived from an EMBL/GenBank/DDBJ whole genome shotgun (WGS) entry which is preliminary data.</text>
</comment>
<dbReference type="InterPro" id="IPR035490">
    <property type="entry name" value="GlmS/FrlB_SIS"/>
</dbReference>
<evidence type="ECO:0000256" key="1">
    <source>
        <dbReference type="ARBA" id="ARBA00022737"/>
    </source>
</evidence>
<dbReference type="OrthoDB" id="367283at2"/>
<dbReference type="PROSITE" id="PS51464">
    <property type="entry name" value="SIS"/>
    <property type="match status" value="1"/>
</dbReference>